<dbReference type="EMBL" id="JANWOI010000001">
    <property type="protein sequence ID" value="MDA5193260.1"/>
    <property type="molecule type" value="Genomic_DNA"/>
</dbReference>
<keyword evidence="1" id="KW-0812">Transmembrane</keyword>
<accession>A0A9X3Z6I9</accession>
<evidence type="ECO:0000313" key="2">
    <source>
        <dbReference type="EMBL" id="MDA5193260.1"/>
    </source>
</evidence>
<dbReference type="RefSeq" id="WP_274942954.1">
    <property type="nucleotide sequence ID" value="NZ_JANWOI010000001.1"/>
</dbReference>
<gene>
    <name evidence="2" type="ORF">NYP16_04720</name>
</gene>
<dbReference type="AlphaFoldDB" id="A0A9X3Z6I9"/>
<sequence>MTSNDPKQSRRNGKLSGGGWKRLLMIGFAVLVVLALWAVLAPERRAVPGAGARSDADIAAEAVLPDGQSQPPSFDVVRVSREGTGVIAGRASPGAKVTILADDKALSEVQADRRGDWALIFDNPLPSGGTRLSLSARRANAAPVVSEDEVILSVPAPAVAKPGMKTPARETFVDPVDEGVMALRVKRSASEDGSLFASEVLQRPSASADYLSDVTLDVADYDGTGATVLNGRGKPRWDVRLYIDNVFAAEVQVGDDGRWIYPMPKPFDDKDHRVRVDQVTDRGVVEARVELGLRLVHVPLTAAGKAGYVISETVGDDGRMWRIAYLRDDDSTANVLVIGSDRKQIRDVKTIYPGQNMDLPASGQGRRGDSGS</sequence>
<evidence type="ECO:0000313" key="3">
    <source>
        <dbReference type="Proteomes" id="UP001141619"/>
    </source>
</evidence>
<keyword evidence="3" id="KW-1185">Reference proteome</keyword>
<dbReference type="Proteomes" id="UP001141619">
    <property type="component" value="Unassembled WGS sequence"/>
</dbReference>
<comment type="caution">
    <text evidence="2">The sequence shown here is derived from an EMBL/GenBank/DDBJ whole genome shotgun (WGS) entry which is preliminary data.</text>
</comment>
<feature type="transmembrane region" description="Helical" evidence="1">
    <location>
        <begin position="20"/>
        <end position="40"/>
    </location>
</feature>
<keyword evidence="1" id="KW-1133">Transmembrane helix</keyword>
<reference evidence="2" key="2">
    <citation type="journal article" date="2023" name="Syst. Appl. Microbiol.">
        <title>Govania unica gen. nov., sp. nov., a rare biosphere bacterium that represents a novel family in the class Alphaproteobacteria.</title>
        <authorList>
            <person name="Vandamme P."/>
            <person name="Peeters C."/>
            <person name="Hettiarachchi A."/>
            <person name="Cnockaert M."/>
            <person name="Carlier A."/>
        </authorList>
    </citation>
    <scope>NUCLEOTIDE SEQUENCE</scope>
    <source>
        <strain evidence="2">LMG 31809</strain>
    </source>
</reference>
<reference evidence="2" key="1">
    <citation type="submission" date="2022-08" db="EMBL/GenBank/DDBJ databases">
        <authorList>
            <person name="Vandamme P."/>
            <person name="Hettiarachchi A."/>
            <person name="Peeters C."/>
            <person name="Cnockaert M."/>
            <person name="Carlier A."/>
        </authorList>
    </citation>
    <scope>NUCLEOTIDE SEQUENCE</scope>
    <source>
        <strain evidence="2">LMG 31809</strain>
    </source>
</reference>
<evidence type="ECO:0008006" key="4">
    <source>
        <dbReference type="Google" id="ProtNLM"/>
    </source>
</evidence>
<keyword evidence="1" id="KW-0472">Membrane</keyword>
<protein>
    <recommendedName>
        <fullName evidence="4">Bacterial Ig domain-containing protein</fullName>
    </recommendedName>
</protein>
<proteinExistence type="predicted"/>
<evidence type="ECO:0000256" key="1">
    <source>
        <dbReference type="SAM" id="Phobius"/>
    </source>
</evidence>
<organism evidence="2 3">
    <name type="scientific">Govanella unica</name>
    <dbReference type="NCBI Taxonomy" id="2975056"/>
    <lineage>
        <taxon>Bacteria</taxon>
        <taxon>Pseudomonadati</taxon>
        <taxon>Pseudomonadota</taxon>
        <taxon>Alphaproteobacteria</taxon>
        <taxon>Emcibacterales</taxon>
        <taxon>Govanellaceae</taxon>
        <taxon>Govanella</taxon>
    </lineage>
</organism>
<name>A0A9X3Z6I9_9PROT</name>